<reference evidence="2" key="1">
    <citation type="submission" date="2020-03" db="EMBL/GenBank/DDBJ databases">
        <title>Studies in the Genomics of Life Span.</title>
        <authorList>
            <person name="Glass D."/>
        </authorList>
    </citation>
    <scope>NUCLEOTIDE SEQUENCE</scope>
    <source>
        <strain evidence="2">LTLLF</strain>
        <tissue evidence="2">Muscle</tissue>
    </source>
</reference>
<proteinExistence type="predicted"/>
<evidence type="ECO:0000256" key="1">
    <source>
        <dbReference type="SAM" id="SignalP"/>
    </source>
</evidence>
<sequence>MVFLLICNVSVAPQTLLENFTAAMPGYRCWIYILDNDSVSDINSGILSQDDLLRISIPLTPTQGQRSAVALSNHSDISFI</sequence>
<dbReference type="Proteomes" id="UP000710432">
    <property type="component" value="Unassembled WGS sequence"/>
</dbReference>
<dbReference type="AlphaFoldDB" id="A0A8J6GC72"/>
<evidence type="ECO:0000313" key="2">
    <source>
        <dbReference type="EMBL" id="KAH0508156.1"/>
    </source>
</evidence>
<dbReference type="EMBL" id="JAATJU010023300">
    <property type="protein sequence ID" value="KAH0508156.1"/>
    <property type="molecule type" value="Genomic_DNA"/>
</dbReference>
<protein>
    <submittedName>
        <fullName evidence="2">Solute carrier family 22 member 24</fullName>
    </submittedName>
</protein>
<evidence type="ECO:0000313" key="3">
    <source>
        <dbReference type="Proteomes" id="UP000710432"/>
    </source>
</evidence>
<gene>
    <name evidence="2" type="ORF">LTLLF_165450</name>
</gene>
<organism evidence="2 3">
    <name type="scientific">Microtus ochrogaster</name>
    <name type="common">Prairie vole</name>
    <dbReference type="NCBI Taxonomy" id="79684"/>
    <lineage>
        <taxon>Eukaryota</taxon>
        <taxon>Metazoa</taxon>
        <taxon>Chordata</taxon>
        <taxon>Craniata</taxon>
        <taxon>Vertebrata</taxon>
        <taxon>Euteleostomi</taxon>
        <taxon>Mammalia</taxon>
        <taxon>Eutheria</taxon>
        <taxon>Euarchontoglires</taxon>
        <taxon>Glires</taxon>
        <taxon>Rodentia</taxon>
        <taxon>Myomorpha</taxon>
        <taxon>Muroidea</taxon>
        <taxon>Cricetidae</taxon>
        <taxon>Arvicolinae</taxon>
        <taxon>Microtus</taxon>
    </lineage>
</organism>
<name>A0A8J6GC72_MICOH</name>
<feature type="signal peptide" evidence="1">
    <location>
        <begin position="1"/>
        <end position="17"/>
    </location>
</feature>
<comment type="caution">
    <text evidence="2">The sequence shown here is derived from an EMBL/GenBank/DDBJ whole genome shotgun (WGS) entry which is preliminary data.</text>
</comment>
<keyword evidence="1" id="KW-0732">Signal</keyword>
<feature type="chain" id="PRO_5035291800" evidence="1">
    <location>
        <begin position="18"/>
        <end position="80"/>
    </location>
</feature>
<accession>A0A8J6GC72</accession>